<feature type="compositionally biased region" description="Basic residues" evidence="1">
    <location>
        <begin position="500"/>
        <end position="533"/>
    </location>
</feature>
<dbReference type="PANTHER" id="PTHR14571">
    <property type="entry name" value="HISTONE-LYSINE N-METHYLTRANSFERASE SET-26-RELATED"/>
    <property type="match status" value="1"/>
</dbReference>
<accession>A0A1V0SFV2</accession>
<dbReference type="EMBL" id="KY684104">
    <property type="protein sequence ID" value="ARF10597.1"/>
    <property type="molecule type" value="Genomic_DNA"/>
</dbReference>
<feature type="region of interest" description="Disordered" evidence="1">
    <location>
        <begin position="389"/>
        <end position="560"/>
    </location>
</feature>
<reference evidence="2" key="1">
    <citation type="journal article" date="2017" name="Science">
        <title>Giant viruses with an expanded complement of translation system components.</title>
        <authorList>
            <person name="Schulz F."/>
            <person name="Yutin N."/>
            <person name="Ivanova N.N."/>
            <person name="Ortega D.R."/>
            <person name="Lee T.K."/>
            <person name="Vierheilig J."/>
            <person name="Daims H."/>
            <person name="Horn M."/>
            <person name="Wagner M."/>
            <person name="Jensen G.J."/>
            <person name="Kyrpides N.C."/>
            <person name="Koonin E.V."/>
            <person name="Woyke T."/>
        </authorList>
    </citation>
    <scope>NUCLEOTIDE SEQUENCE</scope>
    <source>
        <strain evidence="2">HKV1</strain>
    </source>
</reference>
<sequence>MAKYDDINYCLNLLFNYIYNIEGVNNLQYKPITNITLSTLKKPSNFNYDTIIQNIKFKFEYNNEQYIILKRYSETYPTLIKISTYNNKLNTNTMTSNNLIDMKINYLLSDLSMSNKYNLILYPILNFDTNLEKIENLNKDLANIIKKNSKINNDDVICFQIFEHYFKLMTLKQYLTAFKNNIDDKKIKNIIFRVFSILSFIQNKYPTFRHNKLTCDNIYLYYNKKPDNIKFNIKNNIYSIEDEGIDIRFTNFSSSYINGIAENNIDNKLKTDLPYYDVIMFLHSLYYCVNDLEINVDIENIIKNIINKDFVNSIKNNKIFNDDIINELNINLITPELIISKNNFFINFINNTKIMSSSETSIKYSSDYSNEKEDLNKYHDSHDSINYFTSSSSSSSKMTSHGGNHSYFEPAANERITSDAPMSLSRASNKDSEKSKKYKLSTTTSKSSSKPSSKPSSKSSKKLSKSSKPSSKISSKSSSKSSSKPSSKSSSKPSSLTKSSSKKLSRSSTTHKRKSKQSKKTHKNRKHKSKIHRSSSQNTSSTYSSSYSSSSEGQPINKNAPIKTRMNQLFNDNGKSNDDFPMSMNPMSMNPMSNMMNPMSNLGKPDFNLNSGITNSSLANIGNNMPISNMGFNNIPNIAPDMGLGNNMSNIGPDMTFGNMPNTNLGNNMSIPDLGFANNIPNMANIPNMPMPNMSMPNMSIPNMSIPNMSMPNMPMPNMSIPNMSMPNMPQQPVMQFNEYGTQQNMGNELPQNMIPVQQNPPSFYQQSLNNMTGGKYKKYKLYSKNQENPDNFFF</sequence>
<evidence type="ECO:0000256" key="1">
    <source>
        <dbReference type="SAM" id="MobiDB-lite"/>
    </source>
</evidence>
<dbReference type="PANTHER" id="PTHR14571:SF9">
    <property type="entry name" value="HISTONE-LYSINE N-METHYLTRANSFERASE SET-26-RELATED"/>
    <property type="match status" value="1"/>
</dbReference>
<evidence type="ECO:0000313" key="2">
    <source>
        <dbReference type="EMBL" id="ARF10597.1"/>
    </source>
</evidence>
<organism evidence="2">
    <name type="scientific">Hokovirus HKV1</name>
    <dbReference type="NCBI Taxonomy" id="1977638"/>
    <lineage>
        <taxon>Viruses</taxon>
        <taxon>Varidnaviria</taxon>
        <taxon>Bamfordvirae</taxon>
        <taxon>Nucleocytoviricota</taxon>
        <taxon>Megaviricetes</taxon>
        <taxon>Imitervirales</taxon>
        <taxon>Mimiviridae</taxon>
        <taxon>Klosneuvirinae</taxon>
        <taxon>Hokovirus</taxon>
    </lineage>
</organism>
<evidence type="ECO:0008006" key="3">
    <source>
        <dbReference type="Google" id="ProtNLM"/>
    </source>
</evidence>
<feature type="compositionally biased region" description="Low complexity" evidence="1">
    <location>
        <begin position="534"/>
        <end position="551"/>
    </location>
</feature>
<gene>
    <name evidence="2" type="ORF">Hokovirus_2_124</name>
</gene>
<feature type="compositionally biased region" description="Low complexity" evidence="1">
    <location>
        <begin position="466"/>
        <end position="499"/>
    </location>
</feature>
<protein>
    <recommendedName>
        <fullName evidence="3">Divergent protein kinase</fullName>
    </recommendedName>
</protein>
<name>A0A1V0SFV2_9VIRU</name>
<feature type="compositionally biased region" description="Low complexity" evidence="1">
    <location>
        <begin position="440"/>
        <end position="458"/>
    </location>
</feature>
<proteinExistence type="predicted"/>